<dbReference type="EMBL" id="WXFA01000008">
    <property type="protein sequence ID" value="MBM3092228.1"/>
    <property type="molecule type" value="Genomic_DNA"/>
</dbReference>
<evidence type="ECO:0000313" key="1">
    <source>
        <dbReference type="EMBL" id="MBM3092228.1"/>
    </source>
</evidence>
<dbReference type="Pfam" id="PF14022">
    <property type="entry name" value="DUF4238"/>
    <property type="match status" value="1"/>
</dbReference>
<keyword evidence="2" id="KW-1185">Reference proteome</keyword>
<dbReference type="AlphaFoldDB" id="A0AAW4FJF5"/>
<accession>A0AAW4FJF5</accession>
<evidence type="ECO:0000313" key="2">
    <source>
        <dbReference type="Proteomes" id="UP000744980"/>
    </source>
</evidence>
<sequence>MSESSAERAKQASNEPKYHHYVPQFYLSRWANNERKICRFSKPYDRIVPKMVGLKRTGGQEKLYELKSVAPEHSQWVEKGPMWEMDTYGSQALELLEAGEIAGMTKQERSNWSRFLMSMMMRGPYDIELIRKSYADEWQKNVPEIIEKLQVSDNEITRGLADKVPEMLAADGPLMADWALEMAVGMMDHTGMGGLLNKLIWMVRDVPEGVPELLTSDRPIMASDTMVLHDDYILMPIGPRKLFLGVTTPETEYRVKQYNIATQVTAVNRFIVGQAQEQVYGTDDAQLDFVREHMSQRSRPSLFERLARFRELNPNPKKNERCYFSKTG</sequence>
<dbReference type="Proteomes" id="UP000744980">
    <property type="component" value="Unassembled WGS sequence"/>
</dbReference>
<proteinExistence type="predicted"/>
<comment type="caution">
    <text evidence="1">The sequence shown here is derived from an EMBL/GenBank/DDBJ whole genome shotgun (WGS) entry which is preliminary data.</text>
</comment>
<protein>
    <submittedName>
        <fullName evidence="1">DUF4238 domain-containing protein</fullName>
    </submittedName>
</protein>
<gene>
    <name evidence="1" type="ORF">GFB56_15590</name>
</gene>
<dbReference type="RefSeq" id="WP_203528213.1">
    <property type="nucleotide sequence ID" value="NZ_CP083370.1"/>
</dbReference>
<reference evidence="1 2" key="1">
    <citation type="submission" date="2020-01" db="EMBL/GenBank/DDBJ databases">
        <title>Draft genome assembly of Ensifer adhaerens T173.</title>
        <authorList>
            <person name="Craig J.E."/>
            <person name="Stinchcombe J.R."/>
        </authorList>
    </citation>
    <scope>NUCLEOTIDE SEQUENCE [LARGE SCALE GENOMIC DNA]</scope>
    <source>
        <strain evidence="1 2">T173</strain>
    </source>
</reference>
<name>A0AAW4FJF5_9HYPH</name>
<dbReference type="InterPro" id="IPR025332">
    <property type="entry name" value="DUF4238"/>
</dbReference>
<organism evidence="1 2">
    <name type="scientific">Ensifer canadensis</name>
    <dbReference type="NCBI Taxonomy" id="555315"/>
    <lineage>
        <taxon>Bacteria</taxon>
        <taxon>Pseudomonadati</taxon>
        <taxon>Pseudomonadota</taxon>
        <taxon>Alphaproteobacteria</taxon>
        <taxon>Hyphomicrobiales</taxon>
        <taxon>Rhizobiaceae</taxon>
        <taxon>Sinorhizobium/Ensifer group</taxon>
        <taxon>Ensifer</taxon>
    </lineage>
</organism>